<dbReference type="Gene3D" id="3.40.50.300">
    <property type="entry name" value="P-loop containing nucleotide triphosphate hydrolases"/>
    <property type="match status" value="1"/>
</dbReference>
<organism evidence="6 7">
    <name type="scientific">Serendipita indica (strain DSM 11827)</name>
    <name type="common">Root endophyte fungus</name>
    <name type="synonym">Piriformospora indica</name>
    <dbReference type="NCBI Taxonomy" id="1109443"/>
    <lineage>
        <taxon>Eukaryota</taxon>
        <taxon>Fungi</taxon>
        <taxon>Dikarya</taxon>
        <taxon>Basidiomycota</taxon>
        <taxon>Agaricomycotina</taxon>
        <taxon>Agaricomycetes</taxon>
        <taxon>Sebacinales</taxon>
        <taxon>Serendipitaceae</taxon>
        <taxon>Serendipita</taxon>
    </lineage>
</organism>
<dbReference type="PROSITE" id="PS50294">
    <property type="entry name" value="WD_REPEATS_REGION"/>
    <property type="match status" value="8"/>
</dbReference>
<dbReference type="HOGENOM" id="CLU_000288_6_3_1"/>
<feature type="repeat" description="WD" evidence="4">
    <location>
        <begin position="775"/>
        <end position="816"/>
    </location>
</feature>
<dbReference type="InterPro" id="IPR036322">
    <property type="entry name" value="WD40_repeat_dom_sf"/>
</dbReference>
<dbReference type="EMBL" id="CAFZ01000666">
    <property type="protein sequence ID" value="CCA76249.1"/>
    <property type="molecule type" value="Genomic_DNA"/>
</dbReference>
<keyword evidence="7" id="KW-1185">Reference proteome</keyword>
<gene>
    <name evidence="6" type="ORF">PIIN_10241</name>
</gene>
<dbReference type="GO" id="GO:0045182">
    <property type="term" value="F:translation regulator activity"/>
    <property type="evidence" value="ECO:0007669"/>
    <property type="project" value="InterPro"/>
</dbReference>
<protein>
    <submittedName>
        <fullName evidence="6">Related to WD40-repeat protein (Notchless protein)</fullName>
    </submittedName>
</protein>
<feature type="repeat" description="WD" evidence="4">
    <location>
        <begin position="689"/>
        <end position="730"/>
    </location>
</feature>
<evidence type="ECO:0000256" key="4">
    <source>
        <dbReference type="PROSITE-ProRule" id="PRU00221"/>
    </source>
</evidence>
<feature type="repeat" description="WD" evidence="4">
    <location>
        <begin position="732"/>
        <end position="773"/>
    </location>
</feature>
<dbReference type="AlphaFoldDB" id="G4TY56"/>
<dbReference type="InterPro" id="IPR001680">
    <property type="entry name" value="WD40_rpt"/>
</dbReference>
<evidence type="ECO:0000256" key="3">
    <source>
        <dbReference type="ARBA" id="ARBA00022737"/>
    </source>
</evidence>
<comment type="similarity">
    <text evidence="1">Belongs to the WD repeat G protein beta family. Ribosomal protein RACK1 subfamily.</text>
</comment>
<proteinExistence type="inferred from homology"/>
<dbReference type="GO" id="GO:0043022">
    <property type="term" value="F:ribosome binding"/>
    <property type="evidence" value="ECO:0007669"/>
    <property type="project" value="InterPro"/>
</dbReference>
<dbReference type="Proteomes" id="UP000007148">
    <property type="component" value="Unassembled WGS sequence"/>
</dbReference>
<dbReference type="Pfam" id="PF24883">
    <property type="entry name" value="NPHP3_N"/>
    <property type="match status" value="1"/>
</dbReference>
<dbReference type="SUPFAM" id="SSF52540">
    <property type="entry name" value="P-loop containing nucleoside triphosphate hydrolases"/>
    <property type="match status" value="1"/>
</dbReference>
<dbReference type="CDD" id="cd00200">
    <property type="entry name" value="WD40"/>
    <property type="match status" value="1"/>
</dbReference>
<dbReference type="Pfam" id="PF00400">
    <property type="entry name" value="WD40"/>
    <property type="match status" value="9"/>
</dbReference>
<dbReference type="SUPFAM" id="SSF50978">
    <property type="entry name" value="WD40 repeat-like"/>
    <property type="match status" value="1"/>
</dbReference>
<dbReference type="PRINTS" id="PR00320">
    <property type="entry name" value="GPROTEINBRPT"/>
</dbReference>
<evidence type="ECO:0000313" key="6">
    <source>
        <dbReference type="EMBL" id="CCA76249.1"/>
    </source>
</evidence>
<dbReference type="InterPro" id="IPR027417">
    <property type="entry name" value="P-loop_NTPase"/>
</dbReference>
<dbReference type="Gene3D" id="2.130.10.10">
    <property type="entry name" value="YVTN repeat-like/Quinoprotein amine dehydrogenase"/>
    <property type="match status" value="4"/>
</dbReference>
<dbReference type="InterPro" id="IPR015943">
    <property type="entry name" value="WD40/YVTN_repeat-like_dom_sf"/>
</dbReference>
<feature type="repeat" description="WD" evidence="4">
    <location>
        <begin position="904"/>
        <end position="945"/>
    </location>
</feature>
<dbReference type="PROSITE" id="PS50082">
    <property type="entry name" value="WD_REPEATS_2"/>
    <property type="match status" value="9"/>
</dbReference>
<dbReference type="STRING" id="1109443.G4TY56"/>
<dbReference type="InParanoid" id="G4TY56"/>
<dbReference type="InterPro" id="IPR045223">
    <property type="entry name" value="RACK1-like"/>
</dbReference>
<dbReference type="eggNOG" id="KOG0271">
    <property type="taxonomic scope" value="Eukaryota"/>
</dbReference>
<comment type="caution">
    <text evidence="6">The sequence shown here is derived from an EMBL/GenBank/DDBJ whole genome shotgun (WGS) entry which is preliminary data.</text>
</comment>
<keyword evidence="3" id="KW-0677">Repeat</keyword>
<dbReference type="SUPFAM" id="SSF82171">
    <property type="entry name" value="DPP6 N-terminal domain-like"/>
    <property type="match status" value="1"/>
</dbReference>
<sequence length="1038" mass="115222">MAQVATGNQVEEASTGLSRESRIDRWLSRAAFILSLTKSAADAADFAPLKGTCEAVVTLLESIQAVRSNESAWSELLQTIRMHTAAFQQQLDQLGVNDVLEECEESIRGPIMNYFAALKELVADICKNAGVEESEFDKHLTLQMLAQRIGTTKLDANIIASYEKRLRDAECQITRSLILYVTVSVNASADAQILNKLQCEEFTRPRECQGGTRMEILAQCEAWAHQPNAPNILWIKAAPGAGKSTIASSLVRVLGIKTQRLGSSFFFRRSNSSVTTTRALWRSVAYDLARHPTIRKHLAGKLARDQIDLMTPNVHELFHQLIKEPLLRVGTFPEERSPIIIIDALDECGGLDGAYSEDRQDLMRTLALWPQLPHYKLIVTSREEDDIARMFTLNPPYQIDLLVGEETKDRSKRDIQAFLGEELGKIAASYPRAAIGWPGTKNLDILATKADGLFIWASTAIEYIRRGPPGERLEEIATGKHVSGMSSLYKKVLCTAFPDVESDRKKEIGMLLATIIVARETLDLHLLAELLAVDIWTVEHICNRLRPVLETEGGIRFRHESFVDYLLDPDMASNVNYLISLAADMCRFTTHFNEVIAQSAPHIYISALPLSPPSSLVRKQYGSQYPNTLLVTAGGFQMWSPLLFTLRGHRAIVETVAFSSDGLVIISGSRDGTLRLWNSETGRQIGLPFEGHTDQVNSVAFSPDSRHIVSCSNDKTVRLWDVETGDQVLPPLEGHTSWVNSVAFSPDACHVASGSHDCTVRLWNAEEGRQIGEPFAGHTGAVRSVAFSPNGLQILSGSEDCTMRLWDVDTGVQIGPVFRGHKAWIRSVAFSPDGSYIASGSHAGTVRLWDPKTSSQIGNPFEGHISYINSGSFSPDGRTIVSSSRDNTIRLWDTKTGEQLGRSLEGHTDQVSSAIFAPDCRHIVSASWDKTLRLWNVEMDRQITTPLEGHTDWVNTVAFSPDSRSIVSGSNDETMRLWDVETGRQIGPPRKHTYWVCSIIFSPDGRHIASGSEDWVVRLFSAAPLHFIGWSSHHFWRT</sequence>
<dbReference type="PROSITE" id="PS00678">
    <property type="entry name" value="WD_REPEATS_1"/>
    <property type="match status" value="7"/>
</dbReference>
<evidence type="ECO:0000259" key="5">
    <source>
        <dbReference type="Pfam" id="PF24883"/>
    </source>
</evidence>
<dbReference type="InterPro" id="IPR019775">
    <property type="entry name" value="WD40_repeat_CS"/>
</dbReference>
<feature type="repeat" description="WD" evidence="4">
    <location>
        <begin position="947"/>
        <end position="988"/>
    </location>
</feature>
<dbReference type="InterPro" id="IPR020472">
    <property type="entry name" value="WD40_PAC1"/>
</dbReference>
<reference evidence="6 7" key="1">
    <citation type="journal article" date="2011" name="PLoS Pathog.">
        <title>Endophytic Life Strategies Decoded by Genome and Transcriptome Analyses of the Mutualistic Root Symbiont Piriformospora indica.</title>
        <authorList>
            <person name="Zuccaro A."/>
            <person name="Lahrmann U."/>
            <person name="Guldener U."/>
            <person name="Langen G."/>
            <person name="Pfiffi S."/>
            <person name="Biedenkopf D."/>
            <person name="Wong P."/>
            <person name="Samans B."/>
            <person name="Grimm C."/>
            <person name="Basiewicz M."/>
            <person name="Murat C."/>
            <person name="Martin F."/>
            <person name="Kogel K.H."/>
        </authorList>
    </citation>
    <scope>NUCLEOTIDE SEQUENCE [LARGE SCALE GENOMIC DNA]</scope>
    <source>
        <strain evidence="6 7">DSM 11827</strain>
    </source>
</reference>
<feature type="domain" description="Nephrocystin 3-like N-terminal" evidence="5">
    <location>
        <begin position="219"/>
        <end position="382"/>
    </location>
</feature>
<dbReference type="PANTHER" id="PTHR19868">
    <property type="entry name" value="RECEPTOR FOR ACTIVATED PROTEIN KINASE C RACK1"/>
    <property type="match status" value="1"/>
</dbReference>
<feature type="repeat" description="WD" evidence="4">
    <location>
        <begin position="818"/>
        <end position="859"/>
    </location>
</feature>
<feature type="repeat" description="WD" evidence="4">
    <location>
        <begin position="861"/>
        <end position="902"/>
    </location>
</feature>
<evidence type="ECO:0000256" key="2">
    <source>
        <dbReference type="ARBA" id="ARBA00022574"/>
    </source>
</evidence>
<dbReference type="SMART" id="SM00320">
    <property type="entry name" value="WD40"/>
    <property type="match status" value="9"/>
</dbReference>
<evidence type="ECO:0000313" key="7">
    <source>
        <dbReference type="Proteomes" id="UP000007148"/>
    </source>
</evidence>
<feature type="repeat" description="WD" evidence="4">
    <location>
        <begin position="646"/>
        <end position="687"/>
    </location>
</feature>
<evidence type="ECO:0000256" key="1">
    <source>
        <dbReference type="ARBA" id="ARBA00007253"/>
    </source>
</evidence>
<dbReference type="OrthoDB" id="538223at2759"/>
<keyword evidence="2 4" id="KW-0853">WD repeat</keyword>
<name>G4TY56_SERID</name>
<feature type="repeat" description="WD" evidence="4">
    <location>
        <begin position="989"/>
        <end position="1021"/>
    </location>
</feature>
<dbReference type="InterPro" id="IPR056884">
    <property type="entry name" value="NPHP3-like_N"/>
</dbReference>
<accession>G4TY56</accession>